<protein>
    <submittedName>
        <fullName evidence="1">Uncharacterized protein</fullName>
    </submittedName>
</protein>
<keyword evidence="2" id="KW-1185">Reference proteome</keyword>
<accession>A0ACB9DCH1</accession>
<name>A0ACB9DCH1_9ASTR</name>
<reference evidence="2" key="1">
    <citation type="journal article" date="2022" name="Mol. Ecol. Resour.">
        <title>The genomes of chicory, endive, great burdock and yacon provide insights into Asteraceae palaeo-polyploidization history and plant inulin production.</title>
        <authorList>
            <person name="Fan W."/>
            <person name="Wang S."/>
            <person name="Wang H."/>
            <person name="Wang A."/>
            <person name="Jiang F."/>
            <person name="Liu H."/>
            <person name="Zhao H."/>
            <person name="Xu D."/>
            <person name="Zhang Y."/>
        </authorList>
    </citation>
    <scope>NUCLEOTIDE SEQUENCE [LARGE SCALE GENOMIC DNA]</scope>
    <source>
        <strain evidence="2">cv. Yunnan</strain>
    </source>
</reference>
<dbReference type="Proteomes" id="UP001056120">
    <property type="component" value="Linkage Group LG19"/>
</dbReference>
<proteinExistence type="predicted"/>
<evidence type="ECO:0000313" key="2">
    <source>
        <dbReference type="Proteomes" id="UP001056120"/>
    </source>
</evidence>
<comment type="caution">
    <text evidence="1">The sequence shown here is derived from an EMBL/GenBank/DDBJ whole genome shotgun (WGS) entry which is preliminary data.</text>
</comment>
<gene>
    <name evidence="1" type="ORF">L1987_57433</name>
</gene>
<organism evidence="1 2">
    <name type="scientific">Smallanthus sonchifolius</name>
    <dbReference type="NCBI Taxonomy" id="185202"/>
    <lineage>
        <taxon>Eukaryota</taxon>
        <taxon>Viridiplantae</taxon>
        <taxon>Streptophyta</taxon>
        <taxon>Embryophyta</taxon>
        <taxon>Tracheophyta</taxon>
        <taxon>Spermatophyta</taxon>
        <taxon>Magnoliopsida</taxon>
        <taxon>eudicotyledons</taxon>
        <taxon>Gunneridae</taxon>
        <taxon>Pentapetalae</taxon>
        <taxon>asterids</taxon>
        <taxon>campanulids</taxon>
        <taxon>Asterales</taxon>
        <taxon>Asteraceae</taxon>
        <taxon>Asteroideae</taxon>
        <taxon>Heliantheae alliance</taxon>
        <taxon>Millerieae</taxon>
        <taxon>Smallanthus</taxon>
    </lineage>
</organism>
<dbReference type="EMBL" id="CM042036">
    <property type="protein sequence ID" value="KAI3744354.1"/>
    <property type="molecule type" value="Genomic_DNA"/>
</dbReference>
<reference evidence="1 2" key="2">
    <citation type="journal article" date="2022" name="Mol. Ecol. Resour.">
        <title>The genomes of chicory, endive, great burdock and yacon provide insights into Asteraceae paleo-polyploidization history and plant inulin production.</title>
        <authorList>
            <person name="Fan W."/>
            <person name="Wang S."/>
            <person name="Wang H."/>
            <person name="Wang A."/>
            <person name="Jiang F."/>
            <person name="Liu H."/>
            <person name="Zhao H."/>
            <person name="Xu D."/>
            <person name="Zhang Y."/>
        </authorList>
    </citation>
    <scope>NUCLEOTIDE SEQUENCE [LARGE SCALE GENOMIC DNA]</scope>
    <source>
        <strain evidence="2">cv. Yunnan</strain>
        <tissue evidence="1">Leaves</tissue>
    </source>
</reference>
<sequence length="101" mass="10893">MKDTIEGITQKCIHCKGFKLTKQSLERSKPNCQAIAANRHASATRFANQPGMGLQCAQLGGDAYAAVVARRLNSQKKSLEVVESVGVSGKVDLNRKVKYSG</sequence>
<evidence type="ECO:0000313" key="1">
    <source>
        <dbReference type="EMBL" id="KAI3744354.1"/>
    </source>
</evidence>